<dbReference type="AlphaFoldDB" id="A0A5N3VP18"/>
<dbReference type="Pfam" id="PF00067">
    <property type="entry name" value="p450"/>
    <property type="match status" value="2"/>
</dbReference>
<dbReference type="Proteomes" id="UP000326458">
    <property type="component" value="Unassembled WGS sequence"/>
</dbReference>
<comment type="cofactor">
    <cofactor evidence="1 6">
        <name>heme</name>
        <dbReference type="ChEBI" id="CHEBI:30413"/>
    </cofactor>
</comment>
<evidence type="ECO:0000256" key="2">
    <source>
        <dbReference type="ARBA" id="ARBA00010617"/>
    </source>
</evidence>
<keyword evidence="4 6" id="KW-0479">Metal-binding</keyword>
<dbReference type="GO" id="GO:0020037">
    <property type="term" value="F:heme binding"/>
    <property type="evidence" value="ECO:0007669"/>
    <property type="project" value="InterPro"/>
</dbReference>
<feature type="binding site" description="axial binding residue" evidence="6">
    <location>
        <position position="393"/>
    </location>
    <ligand>
        <name>heme</name>
        <dbReference type="ChEBI" id="CHEBI:30413"/>
    </ligand>
    <ligandPart>
        <name>Fe</name>
        <dbReference type="ChEBI" id="CHEBI:18248"/>
    </ligandPart>
</feature>
<keyword evidence="7" id="KW-0732">Signal</keyword>
<keyword evidence="9" id="KW-1185">Reference proteome</keyword>
<dbReference type="GO" id="GO:0006805">
    <property type="term" value="P:xenobiotic metabolic process"/>
    <property type="evidence" value="ECO:0007669"/>
    <property type="project" value="TreeGrafter"/>
</dbReference>
<sequence>MMISGIIALSLLVLLLALPRRALPPRPTPPPLLGNLLQLSLDAGRLSGRWGPVFTVWLGPRPALVLCGYAALRDALVLQADAFSGRRAMAVFERFTRGNEFGLGMRTIEERVLEEAACLLGEISSHWRAGWDLNHSAYDLVMFPPLGDPFKPQRLLDNAVSNVICSMVFGNRYGNEDMEFLRLLDLFNDNFRIMSSRWGEIYIFPSLLDWLPELRVSIPQQIQLPQQMRQPGKPRNFIDSFLDQIDKKNLESHFEAETLVMTVSSCGTETTSTTLRYGLLILLKYPEVVARLNPGLSAPALHQRCAARDQRFISMVASGLPRALTCVATPCPSNLGTSPQGTFVIPLLVSAHQDPTQFKDPECFNPTNFLNDQGEFQSNNAFMPFALGRALACMGFSLHTRVPRKADMPGCRPGPNLTSILLWFCLLPVGSRSDTDLAPQCPGLSNVPPAFQLRLVAR</sequence>
<dbReference type="PANTHER" id="PTHR24300:SF84">
    <property type="entry name" value="CYTOCHROME P450, FAMILY 2, SUBFAMILY T, POLYPEPTIDE 4"/>
    <property type="match status" value="1"/>
</dbReference>
<evidence type="ECO:0000256" key="5">
    <source>
        <dbReference type="ARBA" id="ARBA00023004"/>
    </source>
</evidence>
<dbReference type="GO" id="GO:0008392">
    <property type="term" value="F:arachidonate epoxygenase activity"/>
    <property type="evidence" value="ECO:0007669"/>
    <property type="project" value="TreeGrafter"/>
</dbReference>
<feature type="signal peptide" evidence="7">
    <location>
        <begin position="1"/>
        <end position="22"/>
    </location>
</feature>
<dbReference type="PROSITE" id="PS00112">
    <property type="entry name" value="PHOSPHAGEN_KINASE"/>
    <property type="match status" value="1"/>
</dbReference>
<feature type="chain" id="PRO_5024286990" description="Cytochrome P450" evidence="7">
    <location>
        <begin position="23"/>
        <end position="458"/>
    </location>
</feature>
<evidence type="ECO:0000256" key="6">
    <source>
        <dbReference type="PIRSR" id="PIRSR602401-1"/>
    </source>
</evidence>
<dbReference type="GO" id="GO:0005737">
    <property type="term" value="C:cytoplasm"/>
    <property type="evidence" value="ECO:0007669"/>
    <property type="project" value="TreeGrafter"/>
</dbReference>
<dbReference type="Gene3D" id="1.10.630.10">
    <property type="entry name" value="Cytochrome P450"/>
    <property type="match status" value="1"/>
</dbReference>
<evidence type="ECO:0000256" key="3">
    <source>
        <dbReference type="ARBA" id="ARBA00022617"/>
    </source>
</evidence>
<dbReference type="PRINTS" id="PR00463">
    <property type="entry name" value="EP450I"/>
</dbReference>
<evidence type="ECO:0000256" key="7">
    <source>
        <dbReference type="SAM" id="SignalP"/>
    </source>
</evidence>
<comment type="similarity">
    <text evidence="2">Belongs to the cytochrome P450 family.</text>
</comment>
<keyword evidence="3 6" id="KW-0349">Heme</keyword>
<keyword evidence="5 6" id="KW-0408">Iron</keyword>
<dbReference type="SUPFAM" id="SSF48264">
    <property type="entry name" value="Cytochrome P450"/>
    <property type="match status" value="1"/>
</dbReference>
<dbReference type="PANTHER" id="PTHR24300">
    <property type="entry name" value="CYTOCHROME P450 508A4-RELATED"/>
    <property type="match status" value="1"/>
</dbReference>
<name>A0A5N3VP18_MUNMU</name>
<dbReference type="InterPro" id="IPR001128">
    <property type="entry name" value="Cyt_P450"/>
</dbReference>
<evidence type="ECO:0000256" key="4">
    <source>
        <dbReference type="ARBA" id="ARBA00022723"/>
    </source>
</evidence>
<dbReference type="GO" id="GO:0019373">
    <property type="term" value="P:epoxygenase P450 pathway"/>
    <property type="evidence" value="ECO:0007669"/>
    <property type="project" value="TreeGrafter"/>
</dbReference>
<evidence type="ECO:0000313" key="8">
    <source>
        <dbReference type="EMBL" id="KAB0350853.1"/>
    </source>
</evidence>
<evidence type="ECO:0000313" key="9">
    <source>
        <dbReference type="Proteomes" id="UP000326458"/>
    </source>
</evidence>
<dbReference type="GO" id="GO:0005506">
    <property type="term" value="F:iron ion binding"/>
    <property type="evidence" value="ECO:0007669"/>
    <property type="project" value="InterPro"/>
</dbReference>
<dbReference type="InterPro" id="IPR022415">
    <property type="entry name" value="ATP-guanido_PTrfase_AS"/>
</dbReference>
<organism evidence="8 9">
    <name type="scientific">Muntiacus muntjak</name>
    <name type="common">Barking deer</name>
    <name type="synonym">Indian muntjac</name>
    <dbReference type="NCBI Taxonomy" id="9888"/>
    <lineage>
        <taxon>Eukaryota</taxon>
        <taxon>Metazoa</taxon>
        <taxon>Chordata</taxon>
        <taxon>Craniata</taxon>
        <taxon>Vertebrata</taxon>
        <taxon>Euteleostomi</taxon>
        <taxon>Mammalia</taxon>
        <taxon>Eutheria</taxon>
        <taxon>Laurasiatheria</taxon>
        <taxon>Artiodactyla</taxon>
        <taxon>Ruminantia</taxon>
        <taxon>Pecora</taxon>
        <taxon>Cervidae</taxon>
        <taxon>Muntiacinae</taxon>
        <taxon>Muntiacus</taxon>
    </lineage>
</organism>
<dbReference type="InterPro" id="IPR050182">
    <property type="entry name" value="Cytochrome_P450_fam2"/>
</dbReference>
<evidence type="ECO:0000256" key="1">
    <source>
        <dbReference type="ARBA" id="ARBA00001971"/>
    </source>
</evidence>
<dbReference type="GO" id="GO:0016301">
    <property type="term" value="F:kinase activity"/>
    <property type="evidence" value="ECO:0007669"/>
    <property type="project" value="InterPro"/>
</dbReference>
<dbReference type="EMBL" id="VCEA01000002">
    <property type="protein sequence ID" value="KAB0350853.1"/>
    <property type="molecule type" value="Genomic_DNA"/>
</dbReference>
<dbReference type="InterPro" id="IPR002401">
    <property type="entry name" value="Cyt_P450_E_grp-I"/>
</dbReference>
<protein>
    <recommendedName>
        <fullName evidence="10">Cytochrome P450</fullName>
    </recommendedName>
</protein>
<comment type="caution">
    <text evidence="8">The sequence shown here is derived from an EMBL/GenBank/DDBJ whole genome shotgun (WGS) entry which is preliminary data.</text>
</comment>
<dbReference type="GO" id="GO:0016712">
    <property type="term" value="F:oxidoreductase activity, acting on paired donors, with incorporation or reduction of molecular oxygen, reduced flavin or flavoprotein as one donor, and incorporation of one atom of oxygen"/>
    <property type="evidence" value="ECO:0007669"/>
    <property type="project" value="TreeGrafter"/>
</dbReference>
<reference evidence="8 9" key="1">
    <citation type="submission" date="2019-06" db="EMBL/GenBank/DDBJ databases">
        <title>Discovery of a novel chromosome fission-fusion reversal in muntjac.</title>
        <authorList>
            <person name="Mudd A.B."/>
            <person name="Bredeson J.V."/>
            <person name="Baum R."/>
            <person name="Hockemeyer D."/>
            <person name="Rokhsar D.S."/>
        </authorList>
    </citation>
    <scope>NUCLEOTIDE SEQUENCE [LARGE SCALE GENOMIC DNA]</scope>
    <source>
        <strain evidence="8">UTSW_UCB_Mm</strain>
        <tissue evidence="8">Fibroblast cell line</tissue>
    </source>
</reference>
<accession>A0A5N3VP18</accession>
<proteinExistence type="inferred from homology"/>
<gene>
    <name evidence="8" type="ORF">FD754_015710</name>
</gene>
<evidence type="ECO:0008006" key="10">
    <source>
        <dbReference type="Google" id="ProtNLM"/>
    </source>
</evidence>
<dbReference type="InterPro" id="IPR036396">
    <property type="entry name" value="Cyt_P450_sf"/>
</dbReference>